<dbReference type="InterPro" id="IPR042099">
    <property type="entry name" value="ANL_N_sf"/>
</dbReference>
<reference evidence="4 5" key="1">
    <citation type="submission" date="2016-04" db="EMBL/GenBank/DDBJ databases">
        <title>Genome sequence of Methanobrevibacter curvatus DSM 11111.</title>
        <authorList>
            <person name="Poehlein A."/>
            <person name="Seedorf H."/>
            <person name="Daniel R."/>
        </authorList>
    </citation>
    <scope>NUCLEOTIDE SEQUENCE [LARGE SCALE GENOMIC DNA]</scope>
    <source>
        <strain evidence="4 5">DSM 11111</strain>
    </source>
</reference>
<protein>
    <submittedName>
        <fullName evidence="4">Long-chain-fatty-acid--CoA ligase</fullName>
        <ecNumber evidence="4">6.2.1.3</ecNumber>
    </submittedName>
</protein>
<dbReference type="Gene3D" id="3.30.300.30">
    <property type="match status" value="1"/>
</dbReference>
<dbReference type="PANTHER" id="PTHR43767">
    <property type="entry name" value="LONG-CHAIN-FATTY-ACID--COA LIGASE"/>
    <property type="match status" value="1"/>
</dbReference>
<organism evidence="4 5">
    <name type="scientific">Methanobrevibacter curvatus</name>
    <dbReference type="NCBI Taxonomy" id="49547"/>
    <lineage>
        <taxon>Archaea</taxon>
        <taxon>Methanobacteriati</taxon>
        <taxon>Methanobacteriota</taxon>
        <taxon>Methanomada group</taxon>
        <taxon>Methanobacteria</taxon>
        <taxon>Methanobacteriales</taxon>
        <taxon>Methanobacteriaceae</taxon>
        <taxon>Methanobrevibacter</taxon>
    </lineage>
</organism>
<dbReference type="PATRIC" id="fig|49547.3.peg.75"/>
<evidence type="ECO:0000256" key="1">
    <source>
        <dbReference type="SAM" id="MobiDB-lite"/>
    </source>
</evidence>
<dbReference type="OrthoDB" id="193284at2157"/>
<dbReference type="EMBL" id="LWMV01000011">
    <property type="protein sequence ID" value="KZX16406.1"/>
    <property type="molecule type" value="Genomic_DNA"/>
</dbReference>
<evidence type="ECO:0000313" key="5">
    <source>
        <dbReference type="Proteomes" id="UP000077245"/>
    </source>
</evidence>
<keyword evidence="5" id="KW-1185">Reference proteome</keyword>
<evidence type="ECO:0000259" key="2">
    <source>
        <dbReference type="Pfam" id="PF00501"/>
    </source>
</evidence>
<comment type="caution">
    <text evidence="4">The sequence shown here is derived from an EMBL/GenBank/DDBJ whole genome shotgun (WGS) entry which is preliminary data.</text>
</comment>
<dbReference type="Gene3D" id="3.40.50.12780">
    <property type="entry name" value="N-terminal domain of ligase-like"/>
    <property type="match status" value="1"/>
</dbReference>
<dbReference type="InterPro" id="IPR050237">
    <property type="entry name" value="ATP-dep_AMP-bd_enzyme"/>
</dbReference>
<feature type="region of interest" description="Disordered" evidence="1">
    <location>
        <begin position="239"/>
        <end position="263"/>
    </location>
</feature>
<dbReference type="SUPFAM" id="SSF56801">
    <property type="entry name" value="Acetyl-CoA synthetase-like"/>
    <property type="match status" value="1"/>
</dbReference>
<dbReference type="InterPro" id="IPR045851">
    <property type="entry name" value="AMP-bd_C_sf"/>
</dbReference>
<dbReference type="AlphaFoldDB" id="A0A166E925"/>
<proteinExistence type="predicted"/>
<evidence type="ECO:0000259" key="3">
    <source>
        <dbReference type="Pfam" id="PF13193"/>
    </source>
</evidence>
<dbReference type="GO" id="GO:0004467">
    <property type="term" value="F:long-chain fatty acid-CoA ligase activity"/>
    <property type="evidence" value="ECO:0007669"/>
    <property type="project" value="UniProtKB-EC"/>
</dbReference>
<dbReference type="STRING" id="49547.MBCUR_00700"/>
<dbReference type="InterPro" id="IPR025110">
    <property type="entry name" value="AMP-bd_C"/>
</dbReference>
<accession>A0A166E925</accession>
<dbReference type="Pfam" id="PF13193">
    <property type="entry name" value="AMP-binding_C"/>
    <property type="match status" value="1"/>
</dbReference>
<dbReference type="InterPro" id="IPR000873">
    <property type="entry name" value="AMP-dep_synth/lig_dom"/>
</dbReference>
<dbReference type="Proteomes" id="UP000077245">
    <property type="component" value="Unassembled WGS sequence"/>
</dbReference>
<dbReference type="Pfam" id="PF00501">
    <property type="entry name" value="AMP-binding"/>
    <property type="match status" value="1"/>
</dbReference>
<feature type="domain" description="AMP-binding enzyme C-terminal" evidence="3">
    <location>
        <begin position="550"/>
        <end position="634"/>
    </location>
</feature>
<gene>
    <name evidence="4" type="primary">fadD</name>
    <name evidence="4" type="ORF">MBCUR_00700</name>
</gene>
<keyword evidence="4" id="KW-0436">Ligase</keyword>
<evidence type="ECO:0000313" key="4">
    <source>
        <dbReference type="EMBL" id="KZX16406.1"/>
    </source>
</evidence>
<dbReference type="PANTHER" id="PTHR43767:SF1">
    <property type="entry name" value="NONRIBOSOMAL PEPTIDE SYNTHASE PES1 (EUROFUNG)-RELATED"/>
    <property type="match status" value="1"/>
</dbReference>
<dbReference type="EC" id="6.2.1.3" evidence="4"/>
<dbReference type="Gene3D" id="2.30.38.10">
    <property type="entry name" value="Luciferase, Domain 3"/>
    <property type="match status" value="1"/>
</dbReference>
<dbReference type="Gene3D" id="3.40.50.980">
    <property type="match status" value="2"/>
</dbReference>
<feature type="domain" description="AMP-dependent synthetase/ligase" evidence="2">
    <location>
        <begin position="58"/>
        <end position="495"/>
    </location>
</feature>
<sequence>MPKNFNDLLIKPSKNNDNCNFPWLKFYPESSPFSIDYPDVSMYDLLEFTGLKILNQEVMEFLGKKFTFEDLFLAIDCCARGLIDLGVKKGDKVTVCIPNTPHAVIAFYAINKIGAISNMVHPLSAPKELEHYISITESKFLITINFAYHNFHKIKDNVNIEKVVICKLGNYLKTVQRAGYWTFAGRKIPKIPNNDSIIKWKDLLNLGKSLKYNNSLNEYSNNSNSLSFESSNSGSSSSDFSSSNSSGSSHSNSNSINSNNNQLSNYPKENSFHGFPKISSTDPAVILYTGGTTGKQKGVLLSNLNFNALALQLISQNEATLGDKMMCIMPFFHGFGLGVSMHTTLVFGGEAILVPKFSVEDFAKSYKKHKPQFIAGVPTMFAALTKNKKMMESDFSNVKGIYSGADTLPNDIKVQFEEFIKDRGAETQIREGYGLTETVTASCLTPASECRFGSIGIPFPDMIYKICKLDSEEPCPYDENGEICITGPSIMLEYYNEPYETDLVLKKHSDGKMWIHTGDLGSMDKDGFVYFKQRIKRIIKHSGYSIFPSQIEDVLIKHSAVANVCVIGVPDDYQMERIRAYIVLEEKEKKHIELSNEIFLKSELLNLCKEFLSTWSMPQEIVFRDDLPVTKVGKIDYKRLENEVLNELNKNRLNIFKDVKNHNSNDESYHN</sequence>
<name>A0A166E925_9EURY</name>
<dbReference type="RefSeq" id="WP_067088783.1">
    <property type="nucleotide sequence ID" value="NZ_LWMV01000011.1"/>
</dbReference>